<dbReference type="InParanoid" id="E3J906"/>
<dbReference type="eggNOG" id="COG1309">
    <property type="taxonomic scope" value="Bacteria"/>
</dbReference>
<dbReference type="GO" id="GO:0003700">
    <property type="term" value="F:DNA-binding transcription factor activity"/>
    <property type="evidence" value="ECO:0007669"/>
    <property type="project" value="TreeGrafter"/>
</dbReference>
<feature type="region of interest" description="Disordered" evidence="4">
    <location>
        <begin position="1"/>
        <end position="25"/>
    </location>
</feature>
<dbReference type="SUPFAM" id="SSF46689">
    <property type="entry name" value="Homeodomain-like"/>
    <property type="match status" value="1"/>
</dbReference>
<evidence type="ECO:0000256" key="1">
    <source>
        <dbReference type="ARBA" id="ARBA00023015"/>
    </source>
</evidence>
<dbReference type="GO" id="GO:0000976">
    <property type="term" value="F:transcription cis-regulatory region binding"/>
    <property type="evidence" value="ECO:0007669"/>
    <property type="project" value="TreeGrafter"/>
</dbReference>
<keyword evidence="3" id="KW-0804">Transcription</keyword>
<protein>
    <submittedName>
        <fullName evidence="6">Regulatory protein TetR</fullName>
    </submittedName>
</protein>
<keyword evidence="1" id="KW-0805">Transcription regulation</keyword>
<dbReference type="PANTHER" id="PTHR30055:SF234">
    <property type="entry name" value="HTH-TYPE TRANSCRIPTIONAL REGULATOR BETI"/>
    <property type="match status" value="1"/>
</dbReference>
<dbReference type="AlphaFoldDB" id="E3J906"/>
<dbReference type="Pfam" id="PF00440">
    <property type="entry name" value="TetR_N"/>
    <property type="match status" value="1"/>
</dbReference>
<dbReference type="OrthoDB" id="2356263at2"/>
<dbReference type="KEGG" id="fri:FraEuI1c_2859"/>
<proteinExistence type="predicted"/>
<dbReference type="PANTHER" id="PTHR30055">
    <property type="entry name" value="HTH-TYPE TRANSCRIPTIONAL REGULATOR RUTR"/>
    <property type="match status" value="1"/>
</dbReference>
<accession>E3J906</accession>
<evidence type="ECO:0000256" key="4">
    <source>
        <dbReference type="SAM" id="MobiDB-lite"/>
    </source>
</evidence>
<dbReference type="Proteomes" id="UP000002484">
    <property type="component" value="Chromosome"/>
</dbReference>
<evidence type="ECO:0000256" key="3">
    <source>
        <dbReference type="ARBA" id="ARBA00023163"/>
    </source>
</evidence>
<organism evidence="6 7">
    <name type="scientific">Pseudofrankia inefficax (strain DSM 45817 / CECT 9037 / DDB 130130 / EuI1c)</name>
    <name type="common">Frankia inefficax</name>
    <dbReference type="NCBI Taxonomy" id="298654"/>
    <lineage>
        <taxon>Bacteria</taxon>
        <taxon>Bacillati</taxon>
        <taxon>Actinomycetota</taxon>
        <taxon>Actinomycetes</taxon>
        <taxon>Frankiales</taxon>
        <taxon>Frankiaceae</taxon>
        <taxon>Pseudofrankia</taxon>
    </lineage>
</organism>
<dbReference type="EMBL" id="CP002299">
    <property type="protein sequence ID" value="ADP80885.1"/>
    <property type="molecule type" value="Genomic_DNA"/>
</dbReference>
<name>E3J906_PSEI1</name>
<evidence type="ECO:0000313" key="7">
    <source>
        <dbReference type="Proteomes" id="UP000002484"/>
    </source>
</evidence>
<dbReference type="Gene3D" id="1.10.357.10">
    <property type="entry name" value="Tetracycline Repressor, domain 2"/>
    <property type="match status" value="1"/>
</dbReference>
<gene>
    <name evidence="6" type="ordered locus">FraEuI1c_2859</name>
</gene>
<dbReference type="RefSeq" id="WP_013424003.1">
    <property type="nucleotide sequence ID" value="NC_014666.1"/>
</dbReference>
<feature type="domain" description="HTH tetR-type" evidence="5">
    <location>
        <begin position="33"/>
        <end position="80"/>
    </location>
</feature>
<evidence type="ECO:0000256" key="2">
    <source>
        <dbReference type="ARBA" id="ARBA00023125"/>
    </source>
</evidence>
<dbReference type="InterPro" id="IPR009057">
    <property type="entry name" value="Homeodomain-like_sf"/>
</dbReference>
<reference evidence="6 7" key="1">
    <citation type="submission" date="2010-10" db="EMBL/GenBank/DDBJ databases">
        <title>Complete sequence of Frankia sp. EuI1c.</title>
        <authorList>
            <consortium name="US DOE Joint Genome Institute"/>
            <person name="Lucas S."/>
            <person name="Copeland A."/>
            <person name="Lapidus A."/>
            <person name="Cheng J.-F."/>
            <person name="Bruce D."/>
            <person name="Goodwin L."/>
            <person name="Pitluck S."/>
            <person name="Chertkov O."/>
            <person name="Detter J.C."/>
            <person name="Han C."/>
            <person name="Tapia R."/>
            <person name="Land M."/>
            <person name="Hauser L."/>
            <person name="Jeffries C."/>
            <person name="Kyrpides N."/>
            <person name="Ivanova N."/>
            <person name="Mikhailova N."/>
            <person name="Beauchemin N."/>
            <person name="Sen A."/>
            <person name="Sur S.A."/>
            <person name="Gtari M."/>
            <person name="Wall L."/>
            <person name="Tisa L."/>
            <person name="Woyke T."/>
        </authorList>
    </citation>
    <scope>NUCLEOTIDE SEQUENCE [LARGE SCALE GENOMIC DNA]</scope>
    <source>
        <strain evidence="7">DSM 45817 / CECT 9037 / EuI1c</strain>
    </source>
</reference>
<dbReference type="HOGENOM" id="CLU_069356_19_2_11"/>
<dbReference type="STRING" id="298654.FraEuI1c_2859"/>
<dbReference type="InterPro" id="IPR050109">
    <property type="entry name" value="HTH-type_TetR-like_transc_reg"/>
</dbReference>
<keyword evidence="7" id="KW-1185">Reference proteome</keyword>
<dbReference type="InterPro" id="IPR001647">
    <property type="entry name" value="HTH_TetR"/>
</dbReference>
<evidence type="ECO:0000259" key="5">
    <source>
        <dbReference type="Pfam" id="PF00440"/>
    </source>
</evidence>
<keyword evidence="2" id="KW-0238">DNA-binding</keyword>
<evidence type="ECO:0000313" key="6">
    <source>
        <dbReference type="EMBL" id="ADP80885.1"/>
    </source>
</evidence>
<sequence length="234" mass="25700">MSSSTRGQAPEPTPKTGGRDRSNSRGEATRLLLLEKAEELFAHRGISAVPLRDIGTAAGQKNNVVVQYHFGDRERLIREIAAYRGRLSEQVRVELLADLFATGRSPRVADLVRAWIRALSCHLEADNFYLAFLSRYVIERGGYVGLEGMEISNTIYTFTSMLRRLLPTHPGTLLDERWMVMMTSAVHTLARYQTSLRAGGLPAPLPRLVADLVVLFAAALEAPPAGIDVGVEAG</sequence>